<dbReference type="SMART" id="SM00238">
    <property type="entry name" value="BIR"/>
    <property type="match status" value="2"/>
</dbReference>
<organism evidence="4 5">
    <name type="scientific">Lipomyces starkeyi NRRL Y-11557</name>
    <dbReference type="NCBI Taxonomy" id="675824"/>
    <lineage>
        <taxon>Eukaryota</taxon>
        <taxon>Fungi</taxon>
        <taxon>Dikarya</taxon>
        <taxon>Ascomycota</taxon>
        <taxon>Saccharomycotina</taxon>
        <taxon>Lipomycetes</taxon>
        <taxon>Lipomycetales</taxon>
        <taxon>Lipomycetaceae</taxon>
        <taxon>Lipomyces</taxon>
    </lineage>
</organism>
<dbReference type="Pfam" id="PF00653">
    <property type="entry name" value="BIR"/>
    <property type="match status" value="2"/>
</dbReference>
<dbReference type="Gene3D" id="1.10.1170.10">
    <property type="entry name" value="Inhibitor Of Apoptosis Protein (2mihbC-IAP-1), Chain A"/>
    <property type="match status" value="2"/>
</dbReference>
<dbReference type="SUPFAM" id="SSF57924">
    <property type="entry name" value="Inhibitor of apoptosis (IAP) repeat"/>
    <property type="match status" value="2"/>
</dbReference>
<proteinExistence type="predicted"/>
<evidence type="ECO:0000256" key="3">
    <source>
        <dbReference type="SAM" id="MobiDB-lite"/>
    </source>
</evidence>
<dbReference type="GO" id="GO:0046872">
    <property type="term" value="F:metal ion binding"/>
    <property type="evidence" value="ECO:0007669"/>
    <property type="project" value="UniProtKB-KW"/>
</dbReference>
<sequence length="660" mass="72264">MVVSKELAAFDDRIASFRAHRVGIGAKRGGVKAWPHTRPSVTQMAKAGFIYNPSPQSPDNVTCFLCDKSLDGWNKGDDPKIEHLDHSPRCAWAIIHGSDWKDDEYHDPESSDMLRARLETFGTWWPHDGKRGWVPTSSNMSRAGFFYNPGRSGDDFAACMYCGVVLDGWEPKDDPTEEHRRRGPDCYFFTRIHRGSSKGKRNSKAGQSTSAVFKKTNPRKRLSSGMAVGEEVEEPKPKRRANKRNSKASRSSTAEDTSRDVDESNASQTSQQRRLSARLAASREITLSSVPTDSIAEGEEESETAVKRTRGPRPMKTKTAKTKQPLQIISPKVETVPPVPPLPQIVVKKGSLASSRSNNSSSLLEDLIANYSENYEEALQPATTNGKPNDISDCVPPPSTPATEIAPDRNPRSRSSLTSRKATPKTHMSAIPVVLASSRKTASIVRATEEYISTTSAGDSPPQSVREPLKVFLQAGSPIGEGRTSAKDIPASGTRSGNEDTDVIAILQANPNKVSSTPALVDRELPPIDTCSLRRGAVASSPREKLASRADNLNSSPRVLTDSPHNGNVAPISRDVPCNKLQWSRTSLSRYVDEQTDAKPSVLGEADDISDMDVGMTVEECIRRMAEVGERTLLTKCDRLVEFLERESERAIKLLESSSS</sequence>
<dbReference type="PANTHER" id="PTHR46771:SF5">
    <property type="entry name" value="DETERIN"/>
    <property type="match status" value="1"/>
</dbReference>
<evidence type="ECO:0000313" key="4">
    <source>
        <dbReference type="EMBL" id="ODQ76607.1"/>
    </source>
</evidence>
<dbReference type="Proteomes" id="UP000094385">
    <property type="component" value="Unassembled WGS sequence"/>
</dbReference>
<keyword evidence="2" id="KW-0862">Zinc</keyword>
<keyword evidence="5" id="KW-1185">Reference proteome</keyword>
<feature type="region of interest" description="Disordered" evidence="3">
    <location>
        <begin position="536"/>
        <end position="573"/>
    </location>
</feature>
<protein>
    <recommendedName>
        <fullName evidence="6">Protein bir1</fullName>
    </recommendedName>
</protein>
<evidence type="ECO:0008006" key="6">
    <source>
        <dbReference type="Google" id="ProtNLM"/>
    </source>
</evidence>
<gene>
    <name evidence="4" type="ORF">LIPSTDRAFT_108825</name>
</gene>
<feature type="compositionally biased region" description="Low complexity" evidence="3">
    <location>
        <begin position="270"/>
        <end position="283"/>
    </location>
</feature>
<dbReference type="OrthoDB" id="2196114at2759"/>
<evidence type="ECO:0000256" key="1">
    <source>
        <dbReference type="ARBA" id="ARBA00022723"/>
    </source>
</evidence>
<feature type="region of interest" description="Disordered" evidence="3">
    <location>
        <begin position="478"/>
        <end position="498"/>
    </location>
</feature>
<evidence type="ECO:0000313" key="5">
    <source>
        <dbReference type="Proteomes" id="UP000094385"/>
    </source>
</evidence>
<name>A0A1E3QHY4_LIPST</name>
<dbReference type="InterPro" id="IPR051190">
    <property type="entry name" value="Baculoviral_IAP"/>
</dbReference>
<dbReference type="CDD" id="cd00022">
    <property type="entry name" value="BIR"/>
    <property type="match status" value="2"/>
</dbReference>
<dbReference type="PROSITE" id="PS50143">
    <property type="entry name" value="BIR_REPEAT_2"/>
    <property type="match status" value="2"/>
</dbReference>
<feature type="compositionally biased region" description="Basic residues" evidence="3">
    <location>
        <begin position="307"/>
        <end position="321"/>
    </location>
</feature>
<evidence type="ECO:0000256" key="2">
    <source>
        <dbReference type="ARBA" id="ARBA00022833"/>
    </source>
</evidence>
<accession>A0A1E3QHY4</accession>
<feature type="compositionally biased region" description="Basic residues" evidence="3">
    <location>
        <begin position="237"/>
        <end position="247"/>
    </location>
</feature>
<keyword evidence="1" id="KW-0479">Metal-binding</keyword>
<dbReference type="AlphaFoldDB" id="A0A1E3QHY4"/>
<dbReference type="InterPro" id="IPR001370">
    <property type="entry name" value="BIR_rpt"/>
</dbReference>
<feature type="region of interest" description="Disordered" evidence="3">
    <location>
        <begin position="378"/>
        <end position="426"/>
    </location>
</feature>
<dbReference type="PANTHER" id="PTHR46771">
    <property type="entry name" value="DETERIN"/>
    <property type="match status" value="1"/>
</dbReference>
<dbReference type="EMBL" id="KV454289">
    <property type="protein sequence ID" value="ODQ76607.1"/>
    <property type="molecule type" value="Genomic_DNA"/>
</dbReference>
<feature type="region of interest" description="Disordered" evidence="3">
    <location>
        <begin position="196"/>
        <end position="325"/>
    </location>
</feature>
<feature type="compositionally biased region" description="Polar residues" evidence="3">
    <location>
        <begin position="551"/>
        <end position="566"/>
    </location>
</feature>
<dbReference type="STRING" id="675824.A0A1E3QHY4"/>
<reference evidence="4 5" key="1">
    <citation type="journal article" date="2016" name="Proc. Natl. Acad. Sci. U.S.A.">
        <title>Comparative genomics of biotechnologically important yeasts.</title>
        <authorList>
            <person name="Riley R."/>
            <person name="Haridas S."/>
            <person name="Wolfe K.H."/>
            <person name="Lopes M.R."/>
            <person name="Hittinger C.T."/>
            <person name="Goeker M."/>
            <person name="Salamov A.A."/>
            <person name="Wisecaver J.H."/>
            <person name="Long T.M."/>
            <person name="Calvey C.H."/>
            <person name="Aerts A.L."/>
            <person name="Barry K.W."/>
            <person name="Choi C."/>
            <person name="Clum A."/>
            <person name="Coughlan A.Y."/>
            <person name="Deshpande S."/>
            <person name="Douglass A.P."/>
            <person name="Hanson S.J."/>
            <person name="Klenk H.-P."/>
            <person name="LaButti K.M."/>
            <person name="Lapidus A."/>
            <person name="Lindquist E.A."/>
            <person name="Lipzen A.M."/>
            <person name="Meier-Kolthoff J.P."/>
            <person name="Ohm R.A."/>
            <person name="Otillar R.P."/>
            <person name="Pangilinan J.L."/>
            <person name="Peng Y."/>
            <person name="Rokas A."/>
            <person name="Rosa C.A."/>
            <person name="Scheuner C."/>
            <person name="Sibirny A.A."/>
            <person name="Slot J.C."/>
            <person name="Stielow J.B."/>
            <person name="Sun H."/>
            <person name="Kurtzman C.P."/>
            <person name="Blackwell M."/>
            <person name="Grigoriev I.V."/>
            <person name="Jeffries T.W."/>
        </authorList>
    </citation>
    <scope>NUCLEOTIDE SEQUENCE [LARGE SCALE GENOMIC DNA]</scope>
    <source>
        <strain evidence="4 5">NRRL Y-11557</strain>
    </source>
</reference>